<reference evidence="1" key="1">
    <citation type="submission" date="2016-05" db="EMBL/GenBank/DDBJ databases">
        <authorList>
            <person name="Lavstsen T."/>
            <person name="Jespersen J.S."/>
        </authorList>
    </citation>
    <scope>NUCLEOTIDE SEQUENCE</scope>
    <source>
        <tissue evidence="1">Brain</tissue>
    </source>
</reference>
<feature type="non-terminal residue" evidence="1">
    <location>
        <position position="62"/>
    </location>
</feature>
<dbReference type="EMBL" id="HAEF01011039">
    <property type="protein sequence ID" value="SBR51549.1"/>
    <property type="molecule type" value="Transcribed_RNA"/>
</dbReference>
<protein>
    <submittedName>
        <fullName evidence="1">Uncharacterized protein</fullName>
    </submittedName>
</protein>
<accession>A0A1A8M5M0</accession>
<dbReference type="AlphaFoldDB" id="A0A1A8M5M0"/>
<proteinExistence type="predicted"/>
<gene>
    <name evidence="1" type="primary">OLA.14215</name>
</gene>
<feature type="non-terminal residue" evidence="1">
    <location>
        <position position="1"/>
    </location>
</feature>
<organism evidence="1">
    <name type="scientific">Nothobranchius pienaari</name>
    <dbReference type="NCBI Taxonomy" id="704102"/>
    <lineage>
        <taxon>Eukaryota</taxon>
        <taxon>Metazoa</taxon>
        <taxon>Chordata</taxon>
        <taxon>Craniata</taxon>
        <taxon>Vertebrata</taxon>
        <taxon>Euteleostomi</taxon>
        <taxon>Actinopterygii</taxon>
        <taxon>Neopterygii</taxon>
        <taxon>Teleostei</taxon>
        <taxon>Neoteleostei</taxon>
        <taxon>Acanthomorphata</taxon>
        <taxon>Ovalentaria</taxon>
        <taxon>Atherinomorphae</taxon>
        <taxon>Cyprinodontiformes</taxon>
        <taxon>Nothobranchiidae</taxon>
        <taxon>Nothobranchius</taxon>
    </lineage>
</organism>
<sequence length="62" mass="7612">NLSLWEPQTPVLWLWRPRHWRKRGRSVASPTSLATRQKQLHFIERRNENLHECSNKIKMKHK</sequence>
<evidence type="ECO:0000313" key="1">
    <source>
        <dbReference type="EMBL" id="SBR51549.1"/>
    </source>
</evidence>
<reference evidence="1" key="2">
    <citation type="submission" date="2016-06" db="EMBL/GenBank/DDBJ databases">
        <title>The genome of a short-lived fish provides insights into sex chromosome evolution and the genetic control of aging.</title>
        <authorList>
            <person name="Reichwald K."/>
            <person name="Felder M."/>
            <person name="Petzold A."/>
            <person name="Koch P."/>
            <person name="Groth M."/>
            <person name="Platzer M."/>
        </authorList>
    </citation>
    <scope>NUCLEOTIDE SEQUENCE</scope>
    <source>
        <tissue evidence="1">Brain</tissue>
    </source>
</reference>
<name>A0A1A8M5M0_9TELE</name>